<evidence type="ECO:0000256" key="1">
    <source>
        <dbReference type="SAM" id="Phobius"/>
    </source>
</evidence>
<dbReference type="Gene3D" id="3.60.15.10">
    <property type="entry name" value="Ribonuclease Z/Hydroxyacylglutathione hydrolase-like"/>
    <property type="match status" value="1"/>
</dbReference>
<evidence type="ECO:0000313" key="3">
    <source>
        <dbReference type="EMBL" id="KAK0462156.1"/>
    </source>
</evidence>
<dbReference type="EMBL" id="JAUEPR010000131">
    <property type="protein sequence ID" value="KAK0462156.1"/>
    <property type="molecule type" value="Genomic_DNA"/>
</dbReference>
<evidence type="ECO:0000259" key="2">
    <source>
        <dbReference type="Pfam" id="PF12706"/>
    </source>
</evidence>
<dbReference type="GO" id="GO:0005737">
    <property type="term" value="C:cytoplasm"/>
    <property type="evidence" value="ECO:0007669"/>
    <property type="project" value="TreeGrafter"/>
</dbReference>
<dbReference type="GO" id="GO:0070290">
    <property type="term" value="F:N-acylphosphatidylethanolamine-specific phospholipase D activity"/>
    <property type="evidence" value="ECO:0007669"/>
    <property type="project" value="TreeGrafter"/>
</dbReference>
<accession>A0AA39NAQ6</accession>
<reference evidence="3" key="1">
    <citation type="submission" date="2023-06" db="EMBL/GenBank/DDBJ databases">
        <authorList>
            <consortium name="Lawrence Berkeley National Laboratory"/>
            <person name="Ahrendt S."/>
            <person name="Sahu N."/>
            <person name="Indic B."/>
            <person name="Wong-Bajracharya J."/>
            <person name="Merenyi Z."/>
            <person name="Ke H.-M."/>
            <person name="Monk M."/>
            <person name="Kocsube S."/>
            <person name="Drula E."/>
            <person name="Lipzen A."/>
            <person name="Balint B."/>
            <person name="Henrissat B."/>
            <person name="Andreopoulos B."/>
            <person name="Martin F.M."/>
            <person name="Harder C.B."/>
            <person name="Rigling D."/>
            <person name="Ford K.L."/>
            <person name="Foster G.D."/>
            <person name="Pangilinan J."/>
            <person name="Papanicolaou A."/>
            <person name="Barry K."/>
            <person name="LaButti K."/>
            <person name="Viragh M."/>
            <person name="Koriabine M."/>
            <person name="Yan M."/>
            <person name="Riley R."/>
            <person name="Champramary S."/>
            <person name="Plett K.L."/>
            <person name="Tsai I.J."/>
            <person name="Slot J."/>
            <person name="Sipos G."/>
            <person name="Plett J."/>
            <person name="Nagy L.G."/>
            <person name="Grigoriev I.V."/>
        </authorList>
    </citation>
    <scope>NUCLEOTIDE SEQUENCE</scope>
    <source>
        <strain evidence="3">ICMP 16352</strain>
    </source>
</reference>
<name>A0AA39NAQ6_9AGAR</name>
<protein>
    <recommendedName>
        <fullName evidence="2">Metallo-beta-lactamase domain-containing protein</fullName>
    </recommendedName>
</protein>
<dbReference type="InterPro" id="IPR036866">
    <property type="entry name" value="RibonucZ/Hydroxyglut_hydro"/>
</dbReference>
<dbReference type="PANTHER" id="PTHR15032">
    <property type="entry name" value="N-ACYL-PHOSPHATIDYLETHANOLAMINE-HYDROLYZING PHOSPHOLIPASE D"/>
    <property type="match status" value="1"/>
</dbReference>
<dbReference type="Pfam" id="PF12706">
    <property type="entry name" value="Lactamase_B_2"/>
    <property type="match status" value="1"/>
</dbReference>
<dbReference type="SUPFAM" id="SSF56281">
    <property type="entry name" value="Metallo-hydrolase/oxidoreductase"/>
    <property type="match status" value="1"/>
</dbReference>
<dbReference type="AlphaFoldDB" id="A0AA39NAQ6"/>
<keyword evidence="4" id="KW-1185">Reference proteome</keyword>
<proteinExistence type="predicted"/>
<keyword evidence="1" id="KW-0812">Transmembrane</keyword>
<keyword evidence="1" id="KW-1133">Transmembrane helix</keyword>
<keyword evidence="1" id="KW-0472">Membrane</keyword>
<gene>
    <name evidence="3" type="ORF">IW261DRAFT_1628738</name>
</gene>
<dbReference type="InterPro" id="IPR001279">
    <property type="entry name" value="Metallo-B-lactamas"/>
</dbReference>
<comment type="caution">
    <text evidence="3">The sequence shown here is derived from an EMBL/GenBank/DDBJ whole genome shotgun (WGS) entry which is preliminary data.</text>
</comment>
<feature type="domain" description="Metallo-beta-lactamase" evidence="2">
    <location>
        <begin position="38"/>
        <end position="198"/>
    </location>
</feature>
<dbReference type="GO" id="GO:0070292">
    <property type="term" value="P:N-acylphosphatidylethanolamine metabolic process"/>
    <property type="evidence" value="ECO:0007669"/>
    <property type="project" value="TreeGrafter"/>
</dbReference>
<feature type="transmembrane region" description="Helical" evidence="1">
    <location>
        <begin position="191"/>
        <end position="213"/>
    </location>
</feature>
<sequence length="252" mass="27738">MSMCGIEEEHQGEIKATRLGHACFLVDLPSVPSLGRSTRVPLDPVFSDMCSPTQSFGPKRYTAPLCKIEDMPEVDAVVIPLDNHTLSTLFKRVRGPHIFAPLGNAKHLGSIGAPTGHAHARLVGRSTRRDTRQVVQVDLYTCGTLPAGGVHDQGKTLWSSWAVEGEGKKVYFAETGPAFKEIGEHFGEFDLAMILIGYVLSFVFLSPMMWVLTTEEVTKPPKRLTEECRKIGIEDDFAPLYRFAPLTAILSV</sequence>
<evidence type="ECO:0000313" key="4">
    <source>
        <dbReference type="Proteomes" id="UP001175227"/>
    </source>
</evidence>
<dbReference type="Proteomes" id="UP001175227">
    <property type="component" value="Unassembled WGS sequence"/>
</dbReference>
<organism evidence="3 4">
    <name type="scientific">Armillaria novae-zelandiae</name>
    <dbReference type="NCBI Taxonomy" id="153914"/>
    <lineage>
        <taxon>Eukaryota</taxon>
        <taxon>Fungi</taxon>
        <taxon>Dikarya</taxon>
        <taxon>Basidiomycota</taxon>
        <taxon>Agaricomycotina</taxon>
        <taxon>Agaricomycetes</taxon>
        <taxon>Agaricomycetidae</taxon>
        <taxon>Agaricales</taxon>
        <taxon>Marasmiineae</taxon>
        <taxon>Physalacriaceae</taxon>
        <taxon>Armillaria</taxon>
    </lineage>
</organism>
<dbReference type="GO" id="GO:0070291">
    <property type="term" value="P:N-acylethanolamine metabolic process"/>
    <property type="evidence" value="ECO:0007669"/>
    <property type="project" value="TreeGrafter"/>
</dbReference>
<dbReference type="PANTHER" id="PTHR15032:SF4">
    <property type="entry name" value="N-ACYL-PHOSPHATIDYLETHANOLAMINE-HYDROLYZING PHOSPHOLIPASE D"/>
    <property type="match status" value="1"/>
</dbReference>